<name>A0ABT9BML5_9MICO</name>
<dbReference type="SUPFAM" id="SSF53474">
    <property type="entry name" value="alpha/beta-Hydrolases"/>
    <property type="match status" value="1"/>
</dbReference>
<dbReference type="InterPro" id="IPR029058">
    <property type="entry name" value="AB_hydrolase_fold"/>
</dbReference>
<dbReference type="InterPro" id="IPR013094">
    <property type="entry name" value="AB_hydrolase_3"/>
</dbReference>
<evidence type="ECO:0000313" key="3">
    <source>
        <dbReference type="EMBL" id="MDO7881662.1"/>
    </source>
</evidence>
<comment type="caution">
    <text evidence="3">The sequence shown here is derived from an EMBL/GenBank/DDBJ whole genome shotgun (WGS) entry which is preliminary data.</text>
</comment>
<dbReference type="Proteomes" id="UP001241072">
    <property type="component" value="Unassembled WGS sequence"/>
</dbReference>
<dbReference type="PANTHER" id="PTHR48081">
    <property type="entry name" value="AB HYDROLASE SUPERFAMILY PROTEIN C4A8.06C"/>
    <property type="match status" value="1"/>
</dbReference>
<evidence type="ECO:0000313" key="4">
    <source>
        <dbReference type="Proteomes" id="UP001241072"/>
    </source>
</evidence>
<keyword evidence="4" id="KW-1185">Reference proteome</keyword>
<evidence type="ECO:0000259" key="2">
    <source>
        <dbReference type="Pfam" id="PF07859"/>
    </source>
</evidence>
<feature type="domain" description="Alpha/beta hydrolase fold-3" evidence="2">
    <location>
        <begin position="90"/>
        <end position="292"/>
    </location>
</feature>
<dbReference type="EMBL" id="JAUQUB010000001">
    <property type="protein sequence ID" value="MDO7881662.1"/>
    <property type="molecule type" value="Genomic_DNA"/>
</dbReference>
<reference evidence="3 4" key="1">
    <citation type="submission" date="2023-07" db="EMBL/GenBank/DDBJ databases">
        <title>Protaetiibacter sp. nov WY-16 isolated from soil.</title>
        <authorList>
            <person name="Liu B."/>
            <person name="Wan Y."/>
        </authorList>
    </citation>
    <scope>NUCLEOTIDE SEQUENCE [LARGE SCALE GENOMIC DNA]</scope>
    <source>
        <strain evidence="3 4">WY-16</strain>
    </source>
</reference>
<dbReference type="Gene3D" id="3.40.50.1820">
    <property type="entry name" value="alpha/beta hydrolase"/>
    <property type="match status" value="1"/>
</dbReference>
<gene>
    <name evidence="3" type="ORF">Q5716_05400</name>
</gene>
<keyword evidence="1 3" id="KW-0378">Hydrolase</keyword>
<evidence type="ECO:0000256" key="1">
    <source>
        <dbReference type="ARBA" id="ARBA00022801"/>
    </source>
</evidence>
<organism evidence="3 4">
    <name type="scientific">Antiquaquibacter soli</name>
    <dbReference type="NCBI Taxonomy" id="3064523"/>
    <lineage>
        <taxon>Bacteria</taxon>
        <taxon>Bacillati</taxon>
        <taxon>Actinomycetota</taxon>
        <taxon>Actinomycetes</taxon>
        <taxon>Micrococcales</taxon>
        <taxon>Microbacteriaceae</taxon>
        <taxon>Antiquaquibacter</taxon>
    </lineage>
</organism>
<dbReference type="PANTHER" id="PTHR48081:SF8">
    <property type="entry name" value="ALPHA_BETA HYDROLASE FOLD-3 DOMAIN-CONTAINING PROTEIN-RELATED"/>
    <property type="match status" value="1"/>
</dbReference>
<sequence length="325" mass="33800">MAPRTRTETDIIANVDPEIAPAIAATLTPWLPDGELEVSALRELDAGLAAARERPVVSPAPDVVHVSGPDGDALELRIHAARGGAPAPALLWIHGGGMILGAAEGDDALCRAYADGSAVAVVAVDYRLAPEHPHPAPVEDCYRALEWIASAQHPAIAAGRIAVAGASAGGGLALGLALLARDRGGPRIDYVQAIYPMIDDRGITAAHEQLALAPVWNARLDELAWAAYLGGAPADHYAAPARAEDVAGLPSLAIDTAEFDLFRDDDIDFARRVLAAGGRCELHVEAGTVHGFDGIAPLAAVSRRAWGRRFETLARALGVAVPVSE</sequence>
<dbReference type="GO" id="GO:0016787">
    <property type="term" value="F:hydrolase activity"/>
    <property type="evidence" value="ECO:0007669"/>
    <property type="project" value="UniProtKB-KW"/>
</dbReference>
<accession>A0ABT9BML5</accession>
<dbReference type="RefSeq" id="WP_305002069.1">
    <property type="nucleotide sequence ID" value="NZ_JAUQUB010000001.1"/>
</dbReference>
<dbReference type="Pfam" id="PF07859">
    <property type="entry name" value="Abhydrolase_3"/>
    <property type="match status" value="1"/>
</dbReference>
<proteinExistence type="predicted"/>
<dbReference type="InterPro" id="IPR050300">
    <property type="entry name" value="GDXG_lipolytic_enzyme"/>
</dbReference>
<protein>
    <submittedName>
        <fullName evidence="3">Alpha/beta hydrolase</fullName>
    </submittedName>
</protein>